<feature type="domain" description="Mutator-like transposase" evidence="1">
    <location>
        <begin position="1"/>
        <end position="72"/>
    </location>
</feature>
<evidence type="ECO:0000313" key="2">
    <source>
        <dbReference type="EMBL" id="RZB39418.1"/>
    </source>
</evidence>
<keyword evidence="3" id="KW-1185">Reference proteome</keyword>
<dbReference type="OrthoDB" id="10069847at2759"/>
<reference evidence="2 3" key="1">
    <citation type="submission" date="2017-03" db="EMBL/GenBank/DDBJ databases">
        <title>Genome of the blue death feigning beetle - Asbolus verrucosus.</title>
        <authorList>
            <person name="Rider S.D."/>
        </authorList>
    </citation>
    <scope>NUCLEOTIDE SEQUENCE [LARGE SCALE GENOMIC DNA]</scope>
    <source>
        <strain evidence="2">Butters</strain>
        <tissue evidence="2">Head and leg muscle</tissue>
    </source>
</reference>
<protein>
    <recommendedName>
        <fullName evidence="1">Mutator-like transposase domain-containing protein</fullName>
    </recommendedName>
</protein>
<proteinExistence type="predicted"/>
<dbReference type="EMBL" id="QDEB01128409">
    <property type="protein sequence ID" value="RZB39418.1"/>
    <property type="molecule type" value="Genomic_DNA"/>
</dbReference>
<accession>A0A482V8A3</accession>
<name>A0A482V8A3_ASBVE</name>
<dbReference type="InterPro" id="IPR049012">
    <property type="entry name" value="Mutator_transp_dom"/>
</dbReference>
<gene>
    <name evidence="2" type="ORF">BDFB_012150</name>
</gene>
<sequence length="74" mass="7881">CGLQGSFSSDNNENNVEVNTAGVCGAIANGSGYSQLFEFCTALDIPVMSEKIYLSYQNNVMNNAKDLATKSCFA</sequence>
<dbReference type="Proteomes" id="UP000292052">
    <property type="component" value="Unassembled WGS sequence"/>
</dbReference>
<comment type="caution">
    <text evidence="2">The sequence shown here is derived from an EMBL/GenBank/DDBJ whole genome shotgun (WGS) entry which is preliminary data.</text>
</comment>
<dbReference type="AlphaFoldDB" id="A0A482V8A3"/>
<feature type="non-terminal residue" evidence="2">
    <location>
        <position position="1"/>
    </location>
</feature>
<evidence type="ECO:0000313" key="3">
    <source>
        <dbReference type="Proteomes" id="UP000292052"/>
    </source>
</evidence>
<evidence type="ECO:0000259" key="1">
    <source>
        <dbReference type="Pfam" id="PF20700"/>
    </source>
</evidence>
<dbReference type="Pfam" id="PF20700">
    <property type="entry name" value="Mutator"/>
    <property type="match status" value="1"/>
</dbReference>
<organism evidence="2 3">
    <name type="scientific">Asbolus verrucosus</name>
    <name type="common">Desert ironclad beetle</name>
    <dbReference type="NCBI Taxonomy" id="1661398"/>
    <lineage>
        <taxon>Eukaryota</taxon>
        <taxon>Metazoa</taxon>
        <taxon>Ecdysozoa</taxon>
        <taxon>Arthropoda</taxon>
        <taxon>Hexapoda</taxon>
        <taxon>Insecta</taxon>
        <taxon>Pterygota</taxon>
        <taxon>Neoptera</taxon>
        <taxon>Endopterygota</taxon>
        <taxon>Coleoptera</taxon>
        <taxon>Polyphaga</taxon>
        <taxon>Cucujiformia</taxon>
        <taxon>Tenebrionidae</taxon>
        <taxon>Pimeliinae</taxon>
        <taxon>Asbolus</taxon>
    </lineage>
</organism>